<evidence type="ECO:0000313" key="1">
    <source>
        <dbReference type="EMBL" id="PNY05135.1"/>
    </source>
</evidence>
<name>A0A2K3NQ20_TRIPR</name>
<reference evidence="1 2" key="1">
    <citation type="journal article" date="2014" name="Am. J. Bot.">
        <title>Genome assembly and annotation for red clover (Trifolium pratense; Fabaceae).</title>
        <authorList>
            <person name="Istvanek J."/>
            <person name="Jaros M."/>
            <person name="Krenek A."/>
            <person name="Repkova J."/>
        </authorList>
    </citation>
    <scope>NUCLEOTIDE SEQUENCE [LARGE SCALE GENOMIC DNA]</scope>
    <source>
        <strain evidence="2">cv. Tatra</strain>
        <tissue evidence="1">Young leaves</tissue>
    </source>
</reference>
<dbReference type="InterPro" id="IPR045283">
    <property type="entry name" value="AT3G44326-like"/>
</dbReference>
<reference evidence="1 2" key="2">
    <citation type="journal article" date="2017" name="Front. Plant Sci.">
        <title>Gene Classification and Mining of Molecular Markers Useful in Red Clover (Trifolium pratense) Breeding.</title>
        <authorList>
            <person name="Istvanek J."/>
            <person name="Dluhosova J."/>
            <person name="Dluhos P."/>
            <person name="Patkova L."/>
            <person name="Nedelnik J."/>
            <person name="Repkova J."/>
        </authorList>
    </citation>
    <scope>NUCLEOTIDE SEQUENCE [LARGE SCALE GENOMIC DNA]</scope>
    <source>
        <strain evidence="2">cv. Tatra</strain>
        <tissue evidence="1">Young leaves</tissue>
    </source>
</reference>
<dbReference type="ExpressionAtlas" id="A0A2K3NQ20">
    <property type="expression patterns" value="baseline"/>
</dbReference>
<dbReference type="Proteomes" id="UP000236291">
    <property type="component" value="Unassembled WGS sequence"/>
</dbReference>
<comment type="caution">
    <text evidence="1">The sequence shown here is derived from an EMBL/GenBank/DDBJ whole genome shotgun (WGS) entry which is preliminary data.</text>
</comment>
<dbReference type="EMBL" id="ASHM01000646">
    <property type="protein sequence ID" value="PNY05135.1"/>
    <property type="molecule type" value="Genomic_DNA"/>
</dbReference>
<gene>
    <name evidence="1" type="ORF">L195_g001575</name>
</gene>
<proteinExistence type="predicted"/>
<dbReference type="PANTHER" id="PTHR33736">
    <property type="entry name" value="F-BOX PROTEIN-RELATED"/>
    <property type="match status" value="1"/>
</dbReference>
<dbReference type="PANTHER" id="PTHR33736:SF28">
    <property type="entry name" value="F-BOX PLANT-LIKE PROTEIN"/>
    <property type="match status" value="1"/>
</dbReference>
<dbReference type="AlphaFoldDB" id="A0A2K3NQ20"/>
<evidence type="ECO:0000313" key="2">
    <source>
        <dbReference type="Proteomes" id="UP000236291"/>
    </source>
</evidence>
<accession>A0A2K3NQ20</accession>
<organism evidence="1 2">
    <name type="scientific">Trifolium pratense</name>
    <name type="common">Red clover</name>
    <dbReference type="NCBI Taxonomy" id="57577"/>
    <lineage>
        <taxon>Eukaryota</taxon>
        <taxon>Viridiplantae</taxon>
        <taxon>Streptophyta</taxon>
        <taxon>Embryophyta</taxon>
        <taxon>Tracheophyta</taxon>
        <taxon>Spermatophyta</taxon>
        <taxon>Magnoliopsida</taxon>
        <taxon>eudicotyledons</taxon>
        <taxon>Gunneridae</taxon>
        <taxon>Pentapetalae</taxon>
        <taxon>rosids</taxon>
        <taxon>fabids</taxon>
        <taxon>Fabales</taxon>
        <taxon>Fabaceae</taxon>
        <taxon>Papilionoideae</taxon>
        <taxon>50 kb inversion clade</taxon>
        <taxon>NPAAA clade</taxon>
        <taxon>Hologalegina</taxon>
        <taxon>IRL clade</taxon>
        <taxon>Trifolieae</taxon>
        <taxon>Trifolium</taxon>
    </lineage>
</organism>
<sequence>MHSEVFNQEQKWWIEKKHERWYEKNSFQLTHVMAQPNVSDSWYKGVPVLVGLDFLSIISLLPGGYRSFFCDAFPSIHPPLNNPLPPKAFFFYAIDIYLHGEPHPLYSLYTPQLIYTSEYTSHPLADPPIFRFALDHGKAKVNFIKVKKEGCLEYLKQKLTFSCVAIDPIGIKLRGSLFTSGCTAVSATHVILGRWVKVLFETALPMPVGLSNIYTKMMKCGMELTCSWEGDGEDKLFVNFIYITMKDMNEKPLFGERWCCRNPQCYSKRGEERKKRMN</sequence>
<protein>
    <submittedName>
        <fullName evidence="1">F-box family protein</fullName>
    </submittedName>
</protein>